<dbReference type="SUPFAM" id="SSF46785">
    <property type="entry name" value="Winged helix' DNA-binding domain"/>
    <property type="match status" value="1"/>
</dbReference>
<dbReference type="SUPFAM" id="SSF50916">
    <property type="entry name" value="Rap30/74 interaction domains"/>
    <property type="match status" value="1"/>
</dbReference>
<evidence type="ECO:0000256" key="7">
    <source>
        <dbReference type="ARBA" id="ARBA00023242"/>
    </source>
</evidence>
<dbReference type="GO" id="GO:0006368">
    <property type="term" value="P:transcription elongation by RNA polymerase II"/>
    <property type="evidence" value="ECO:0007669"/>
    <property type="project" value="UniProtKB-ARBA"/>
</dbReference>
<gene>
    <name evidence="12" type="ORF">FJT64_012064</name>
</gene>
<accession>A0A6A4V0J6</accession>
<proteinExistence type="inferred from homology"/>
<reference evidence="12 13" key="1">
    <citation type="submission" date="2019-07" db="EMBL/GenBank/DDBJ databases">
        <title>Draft genome assembly of a fouling barnacle, Amphibalanus amphitrite (Darwin, 1854): The first reference genome for Thecostraca.</title>
        <authorList>
            <person name="Kim W."/>
        </authorList>
    </citation>
    <scope>NUCLEOTIDE SEQUENCE [LARGE SCALE GENOMIC DNA]</scope>
    <source>
        <strain evidence="12">SNU_AA5</strain>
        <tissue evidence="12">Soma without cirri and trophi</tissue>
    </source>
</reference>
<dbReference type="Proteomes" id="UP000440578">
    <property type="component" value="Unassembled WGS sequence"/>
</dbReference>
<evidence type="ECO:0000256" key="2">
    <source>
        <dbReference type="ARBA" id="ARBA00009543"/>
    </source>
</evidence>
<keyword evidence="13" id="KW-1185">Reference proteome</keyword>
<dbReference type="Gene3D" id="1.10.10.10">
    <property type="entry name" value="Winged helix-like DNA-binding domain superfamily/Winged helix DNA-binding domain"/>
    <property type="match status" value="1"/>
</dbReference>
<dbReference type="FunFam" id="1.10.10.10:FF:000035">
    <property type="entry name" value="General transcription factor IIF subunit 2"/>
    <property type="match status" value="1"/>
</dbReference>
<dbReference type="EMBL" id="VIIS01002012">
    <property type="protein sequence ID" value="KAF0289707.1"/>
    <property type="molecule type" value="Genomic_DNA"/>
</dbReference>
<sequence>MSTQVQEHSVDCSNAARGVWLVKVPKYISERWQSAPGSVEVGRLKITKSPGQKPNVSFSLSEAVLAMEREPIPKEHRFVVSNVGGQTLGVFSQTQPSDRDAVVPEREALAIEGKVIQRAECRPLGDASYMQLKRDKIKRAAQPGRRLKTISDVVHIKPVANHQHNIDHQKRKKEVGKKMRDDKEKVLAMLFAAFEKHQFYNIKDLVRITMQPVTYLKEVLSEVCNYNMKSPHRNMYELKPEYRHYSEEKEEDEGDE</sequence>
<evidence type="ECO:0000256" key="1">
    <source>
        <dbReference type="ARBA" id="ARBA00004123"/>
    </source>
</evidence>
<dbReference type="InterPro" id="IPR011039">
    <property type="entry name" value="TFIIF_interaction"/>
</dbReference>
<dbReference type="PANTHER" id="PTHR10445:SF0">
    <property type="entry name" value="GENERAL TRANSCRIPTION FACTOR IIF SUBUNIT 2"/>
    <property type="match status" value="1"/>
</dbReference>
<evidence type="ECO:0000256" key="8">
    <source>
        <dbReference type="ARBA" id="ARBA00033388"/>
    </source>
</evidence>
<comment type="caution">
    <text evidence="12">The sequence shown here is derived from an EMBL/GenBank/DDBJ whole genome shotgun (WGS) entry which is preliminary data.</text>
</comment>
<organism evidence="12 13">
    <name type="scientific">Amphibalanus amphitrite</name>
    <name type="common">Striped barnacle</name>
    <name type="synonym">Balanus amphitrite</name>
    <dbReference type="NCBI Taxonomy" id="1232801"/>
    <lineage>
        <taxon>Eukaryota</taxon>
        <taxon>Metazoa</taxon>
        <taxon>Ecdysozoa</taxon>
        <taxon>Arthropoda</taxon>
        <taxon>Crustacea</taxon>
        <taxon>Multicrustacea</taxon>
        <taxon>Cirripedia</taxon>
        <taxon>Thoracica</taxon>
        <taxon>Thoracicalcarea</taxon>
        <taxon>Balanomorpha</taxon>
        <taxon>Balanoidea</taxon>
        <taxon>Balanidae</taxon>
        <taxon>Amphibalaninae</taxon>
        <taxon>Amphibalanus</taxon>
    </lineage>
</organism>
<keyword evidence="4 9" id="KW-0805">Transcription regulation</keyword>
<comment type="function">
    <text evidence="9">TFIIF is a general transcription initiation factor that binds to RNA polymerase II and helps to recruit it to the initiation complex in collaboration with TFIIB.</text>
</comment>
<comment type="similarity">
    <text evidence="2 9">Belongs to the TFIIF beta subunit family.</text>
</comment>
<evidence type="ECO:0000313" key="12">
    <source>
        <dbReference type="EMBL" id="KAF0289707.1"/>
    </source>
</evidence>
<dbReference type="PANTHER" id="PTHR10445">
    <property type="entry name" value="GENERAL TRANSCRIPTION FACTOR IIF SUBUNIT 2"/>
    <property type="match status" value="1"/>
</dbReference>
<keyword evidence="5 9" id="KW-0238">DNA-binding</keyword>
<comment type="subcellular location">
    <subcellularLocation>
        <location evidence="1 9">Nucleus</location>
    </subcellularLocation>
</comment>
<dbReference type="InterPro" id="IPR036388">
    <property type="entry name" value="WH-like_DNA-bd_sf"/>
</dbReference>
<evidence type="ECO:0000256" key="3">
    <source>
        <dbReference type="ARBA" id="ARBA00020815"/>
    </source>
</evidence>
<dbReference type="Pfam" id="PF02270">
    <property type="entry name" value="TFIIF_beta"/>
    <property type="match status" value="1"/>
</dbReference>
<name>A0A6A4V0J6_AMPAM</name>
<dbReference type="InterPro" id="IPR040450">
    <property type="entry name" value="TFIIF_beta_HTH"/>
</dbReference>
<dbReference type="PIRSF" id="PIRSF015849">
    <property type="entry name" value="TFIIF-beta"/>
    <property type="match status" value="1"/>
</dbReference>
<dbReference type="InterPro" id="IPR036390">
    <property type="entry name" value="WH_DNA-bd_sf"/>
</dbReference>
<keyword evidence="7 9" id="KW-0539">Nucleus</keyword>
<evidence type="ECO:0000256" key="4">
    <source>
        <dbReference type="ARBA" id="ARBA00023015"/>
    </source>
</evidence>
<evidence type="ECO:0000256" key="9">
    <source>
        <dbReference type="PIRNR" id="PIRNR015849"/>
    </source>
</evidence>
<evidence type="ECO:0000259" key="11">
    <source>
        <dbReference type="Pfam" id="PF17683"/>
    </source>
</evidence>
<evidence type="ECO:0000256" key="6">
    <source>
        <dbReference type="ARBA" id="ARBA00023163"/>
    </source>
</evidence>
<dbReference type="GO" id="GO:0003677">
    <property type="term" value="F:DNA binding"/>
    <property type="evidence" value="ECO:0007669"/>
    <property type="project" value="UniProtKB-UniRule"/>
</dbReference>
<dbReference type="CDD" id="cd07980">
    <property type="entry name" value="TFIIF_beta"/>
    <property type="match status" value="1"/>
</dbReference>
<dbReference type="AlphaFoldDB" id="A0A6A4V0J6"/>
<dbReference type="GO" id="GO:0005674">
    <property type="term" value="C:transcription factor TFIIF complex"/>
    <property type="evidence" value="ECO:0007669"/>
    <property type="project" value="InterPro"/>
</dbReference>
<dbReference type="GO" id="GO:0006367">
    <property type="term" value="P:transcription initiation at RNA polymerase II promoter"/>
    <property type="evidence" value="ECO:0007669"/>
    <property type="project" value="UniProtKB-UniRule"/>
</dbReference>
<evidence type="ECO:0000313" key="13">
    <source>
        <dbReference type="Proteomes" id="UP000440578"/>
    </source>
</evidence>
<keyword evidence="6 9" id="KW-0804">Transcription</keyword>
<protein>
    <recommendedName>
        <fullName evidence="3 9">General transcription factor IIF subunit 2</fullName>
    </recommendedName>
    <alternativeName>
        <fullName evidence="8 9">Transcription initiation factor IIF subunit beta</fullName>
    </alternativeName>
</protein>
<dbReference type="OrthoDB" id="6350548at2759"/>
<dbReference type="InterPro" id="IPR040504">
    <property type="entry name" value="TFIIF_beta_N"/>
</dbReference>
<feature type="domain" description="TFIIF beta subunit N-terminal" evidence="11">
    <location>
        <begin position="17"/>
        <end position="163"/>
    </location>
</feature>
<dbReference type="InterPro" id="IPR003196">
    <property type="entry name" value="TFIIF_beta"/>
</dbReference>
<feature type="domain" description="TFIIF beta subunit HTH" evidence="10">
    <location>
        <begin position="180"/>
        <end position="243"/>
    </location>
</feature>
<dbReference type="Pfam" id="PF17683">
    <property type="entry name" value="TFIIF_beta_N"/>
    <property type="match status" value="1"/>
</dbReference>
<evidence type="ECO:0000259" key="10">
    <source>
        <dbReference type="Pfam" id="PF02270"/>
    </source>
</evidence>
<evidence type="ECO:0000256" key="5">
    <source>
        <dbReference type="ARBA" id="ARBA00023125"/>
    </source>
</evidence>